<evidence type="ECO:0000313" key="3">
    <source>
        <dbReference type="Proteomes" id="UP000232163"/>
    </source>
</evidence>
<evidence type="ECO:0000256" key="1">
    <source>
        <dbReference type="SAM" id="MobiDB-lite"/>
    </source>
</evidence>
<name>A0A2N9W3U7_9HYPH</name>
<feature type="compositionally biased region" description="Polar residues" evidence="1">
    <location>
        <begin position="51"/>
        <end position="69"/>
    </location>
</feature>
<feature type="region of interest" description="Disordered" evidence="1">
    <location>
        <begin position="49"/>
        <end position="69"/>
    </location>
</feature>
<proteinExistence type="predicted"/>
<accession>A0A2N9W3U7</accession>
<dbReference type="AlphaFoldDB" id="A0A2N9W3U7"/>
<sequence length="69" mass="7655">MHQFKVLLLHCAFVWTRGTATAHEWANGAVLARWTGKMSVASDIEMRSGSKYRNNTPETSLADTACQIS</sequence>
<reference evidence="2 3" key="1">
    <citation type="journal article" date="2017" name="Int J Environ Stud">
        <title>Does the Miocene-Pliocene relict legume Oxytropis triphylla form nitrogen-fixing nodules with a combination of bacterial strains?</title>
        <authorList>
            <person name="Safronova V."/>
            <person name="Belimov A."/>
            <person name="Sazanova A."/>
            <person name="Kuznetsova I."/>
            <person name="Popova J."/>
            <person name="Andronov E."/>
            <person name="Verkhozina A."/>
            <person name="Tikhonovich I."/>
        </authorList>
    </citation>
    <scope>NUCLEOTIDE SEQUENCE [LARGE SCALE GENOMIC DNA]</scope>
    <source>
        <strain evidence="2 3">Tri-38</strain>
    </source>
</reference>
<dbReference type="KEGG" id="pht:BLM14_11055"/>
<dbReference type="EMBL" id="MZMT01000003">
    <property type="protein sequence ID" value="PIO46415.1"/>
    <property type="molecule type" value="Genomic_DNA"/>
</dbReference>
<comment type="caution">
    <text evidence="2">The sequence shown here is derived from an EMBL/GenBank/DDBJ whole genome shotgun (WGS) entry which is preliminary data.</text>
</comment>
<evidence type="ECO:0000313" key="2">
    <source>
        <dbReference type="EMBL" id="PIO46415.1"/>
    </source>
</evidence>
<keyword evidence="3" id="KW-1185">Reference proteome</keyword>
<gene>
    <name evidence="2" type="ORF">B5P45_01015</name>
</gene>
<organism evidence="2 3">
    <name type="scientific">Phyllobacterium zundukense</name>
    <dbReference type="NCBI Taxonomy" id="1867719"/>
    <lineage>
        <taxon>Bacteria</taxon>
        <taxon>Pseudomonadati</taxon>
        <taxon>Pseudomonadota</taxon>
        <taxon>Alphaproteobacteria</taxon>
        <taxon>Hyphomicrobiales</taxon>
        <taxon>Phyllobacteriaceae</taxon>
        <taxon>Phyllobacterium</taxon>
    </lineage>
</organism>
<dbReference type="Proteomes" id="UP000232163">
    <property type="component" value="Unassembled WGS sequence"/>
</dbReference>
<protein>
    <submittedName>
        <fullName evidence="2">Uncharacterized protein</fullName>
    </submittedName>
</protein>